<keyword evidence="3" id="KW-1185">Reference proteome</keyword>
<evidence type="ECO:0000313" key="2">
    <source>
        <dbReference type="EMBL" id="KAH9836398.1"/>
    </source>
</evidence>
<feature type="transmembrane region" description="Helical" evidence="1">
    <location>
        <begin position="6"/>
        <end position="27"/>
    </location>
</feature>
<reference evidence="2 3" key="1">
    <citation type="journal article" date="2021" name="Environ. Microbiol.">
        <title>Gene family expansions and transcriptome signatures uncover fungal adaptations to wood decay.</title>
        <authorList>
            <person name="Hage H."/>
            <person name="Miyauchi S."/>
            <person name="Viragh M."/>
            <person name="Drula E."/>
            <person name="Min B."/>
            <person name="Chaduli D."/>
            <person name="Navarro D."/>
            <person name="Favel A."/>
            <person name="Norest M."/>
            <person name="Lesage-Meessen L."/>
            <person name="Balint B."/>
            <person name="Merenyi Z."/>
            <person name="de Eugenio L."/>
            <person name="Morin E."/>
            <person name="Martinez A.T."/>
            <person name="Baldrian P."/>
            <person name="Stursova M."/>
            <person name="Martinez M.J."/>
            <person name="Novotny C."/>
            <person name="Magnuson J.K."/>
            <person name="Spatafora J.W."/>
            <person name="Maurice S."/>
            <person name="Pangilinan J."/>
            <person name="Andreopoulos W."/>
            <person name="LaButti K."/>
            <person name="Hundley H."/>
            <person name="Na H."/>
            <person name="Kuo A."/>
            <person name="Barry K."/>
            <person name="Lipzen A."/>
            <person name="Henrissat B."/>
            <person name="Riley R."/>
            <person name="Ahrendt S."/>
            <person name="Nagy L.G."/>
            <person name="Grigoriev I.V."/>
            <person name="Martin F."/>
            <person name="Rosso M.N."/>
        </authorList>
    </citation>
    <scope>NUCLEOTIDE SEQUENCE [LARGE SCALE GENOMIC DNA]</scope>
    <source>
        <strain evidence="2 3">CIRM-BRFM 1785</strain>
    </source>
</reference>
<evidence type="ECO:0008006" key="4">
    <source>
        <dbReference type="Google" id="ProtNLM"/>
    </source>
</evidence>
<dbReference type="EMBL" id="JADCUA010000011">
    <property type="protein sequence ID" value="KAH9836398.1"/>
    <property type="molecule type" value="Genomic_DNA"/>
</dbReference>
<organism evidence="2 3">
    <name type="scientific">Rhodofomes roseus</name>
    <dbReference type="NCBI Taxonomy" id="34475"/>
    <lineage>
        <taxon>Eukaryota</taxon>
        <taxon>Fungi</taxon>
        <taxon>Dikarya</taxon>
        <taxon>Basidiomycota</taxon>
        <taxon>Agaricomycotina</taxon>
        <taxon>Agaricomycetes</taxon>
        <taxon>Polyporales</taxon>
        <taxon>Rhodofomes</taxon>
    </lineage>
</organism>
<keyword evidence="1" id="KW-1133">Transmembrane helix</keyword>
<keyword evidence="1" id="KW-0472">Membrane</keyword>
<sequence>MKYCRSSIAPCSYLLTYVVVAVLPCTGRTTRNRRTRRVIAIAMPKGFSTGNDAHSIVRRLLSPEDLQLTQCSHTSTRLVIQRFSTICACAFLQAARETA</sequence>
<evidence type="ECO:0000256" key="1">
    <source>
        <dbReference type="SAM" id="Phobius"/>
    </source>
</evidence>
<dbReference type="GeneID" id="72004648"/>
<protein>
    <recommendedName>
        <fullName evidence="4">Secreted protein</fullName>
    </recommendedName>
</protein>
<comment type="caution">
    <text evidence="2">The sequence shown here is derived from an EMBL/GenBank/DDBJ whole genome shotgun (WGS) entry which is preliminary data.</text>
</comment>
<accession>A0ABQ8KF76</accession>
<name>A0ABQ8KF76_9APHY</name>
<evidence type="ECO:0000313" key="3">
    <source>
        <dbReference type="Proteomes" id="UP000814176"/>
    </source>
</evidence>
<gene>
    <name evidence="2" type="ORF">C8Q71DRAFT_762414</name>
</gene>
<proteinExistence type="predicted"/>
<dbReference type="RefSeq" id="XP_047778683.1">
    <property type="nucleotide sequence ID" value="XM_047923916.1"/>
</dbReference>
<keyword evidence="1" id="KW-0812">Transmembrane</keyword>
<dbReference type="Proteomes" id="UP000814176">
    <property type="component" value="Unassembled WGS sequence"/>
</dbReference>